<evidence type="ECO:0000313" key="2">
    <source>
        <dbReference type="EMBL" id="SNS81113.1"/>
    </source>
</evidence>
<name>A0A239HJW9_9FIRM</name>
<dbReference type="InterPro" id="IPR052342">
    <property type="entry name" value="MCH/BMMD"/>
</dbReference>
<dbReference type="AlphaFoldDB" id="A0A239HJW9"/>
<organism evidence="2 3">
    <name type="scientific">Anaerovirgula multivorans</name>
    <dbReference type="NCBI Taxonomy" id="312168"/>
    <lineage>
        <taxon>Bacteria</taxon>
        <taxon>Bacillati</taxon>
        <taxon>Bacillota</taxon>
        <taxon>Clostridia</taxon>
        <taxon>Peptostreptococcales</taxon>
        <taxon>Natronincolaceae</taxon>
        <taxon>Anaerovirgula</taxon>
    </lineage>
</organism>
<proteinExistence type="predicted"/>
<evidence type="ECO:0000313" key="3">
    <source>
        <dbReference type="Proteomes" id="UP000198304"/>
    </source>
</evidence>
<dbReference type="OrthoDB" id="9801625at2"/>
<sequence length="142" mass="16034">MSNKVPFQVGDTISYTKTISESDVYLFAGITGDFSQMHMNEEFMKTTPYKTRIVHGVLTFALASTASTLIQVQARAEIPSVSYGYDRLRFIKPVFFGDTVTAVYTISEIDEENLKSFAKVEVYNQKNELCTVAQHILKFIPI</sequence>
<dbReference type="Pfam" id="PF01575">
    <property type="entry name" value="MaoC_dehydratas"/>
    <property type="match status" value="1"/>
</dbReference>
<dbReference type="Gene3D" id="3.10.129.10">
    <property type="entry name" value="Hotdog Thioesterase"/>
    <property type="match status" value="1"/>
</dbReference>
<evidence type="ECO:0000259" key="1">
    <source>
        <dbReference type="Pfam" id="PF01575"/>
    </source>
</evidence>
<dbReference type="EMBL" id="FZOJ01000022">
    <property type="protein sequence ID" value="SNS81113.1"/>
    <property type="molecule type" value="Genomic_DNA"/>
</dbReference>
<dbReference type="RefSeq" id="WP_089284220.1">
    <property type="nucleotide sequence ID" value="NZ_FZOJ01000022.1"/>
</dbReference>
<dbReference type="InterPro" id="IPR002539">
    <property type="entry name" value="MaoC-like_dom"/>
</dbReference>
<dbReference type="SUPFAM" id="SSF54637">
    <property type="entry name" value="Thioesterase/thiol ester dehydrase-isomerase"/>
    <property type="match status" value="1"/>
</dbReference>
<dbReference type="PANTHER" id="PTHR43664">
    <property type="entry name" value="MONOAMINE OXIDASE-RELATED"/>
    <property type="match status" value="1"/>
</dbReference>
<keyword evidence="3" id="KW-1185">Reference proteome</keyword>
<feature type="domain" description="MaoC-like" evidence="1">
    <location>
        <begin position="15"/>
        <end position="122"/>
    </location>
</feature>
<dbReference type="InterPro" id="IPR029069">
    <property type="entry name" value="HotDog_dom_sf"/>
</dbReference>
<protein>
    <submittedName>
        <fullName evidence="2">Acyl dehydratase</fullName>
    </submittedName>
</protein>
<gene>
    <name evidence="2" type="ORF">SAMN05446037_102219</name>
</gene>
<dbReference type="Proteomes" id="UP000198304">
    <property type="component" value="Unassembled WGS sequence"/>
</dbReference>
<reference evidence="2 3" key="1">
    <citation type="submission" date="2017-06" db="EMBL/GenBank/DDBJ databases">
        <authorList>
            <person name="Kim H.J."/>
            <person name="Triplett B.A."/>
        </authorList>
    </citation>
    <scope>NUCLEOTIDE SEQUENCE [LARGE SCALE GENOMIC DNA]</scope>
    <source>
        <strain evidence="2 3">SCA</strain>
    </source>
</reference>
<dbReference type="PANTHER" id="PTHR43664:SF1">
    <property type="entry name" value="BETA-METHYLMALYL-COA DEHYDRATASE"/>
    <property type="match status" value="1"/>
</dbReference>
<accession>A0A239HJW9</accession>